<evidence type="ECO:0000256" key="1">
    <source>
        <dbReference type="SAM" id="Phobius"/>
    </source>
</evidence>
<feature type="transmembrane region" description="Helical" evidence="1">
    <location>
        <begin position="9"/>
        <end position="30"/>
    </location>
</feature>
<dbReference type="EMBL" id="CAFBPI010000007">
    <property type="protein sequence ID" value="CAB5005926.1"/>
    <property type="molecule type" value="Genomic_DNA"/>
</dbReference>
<accession>A0A6J6FCH8</accession>
<protein>
    <submittedName>
        <fullName evidence="3">Unannotated protein</fullName>
    </submittedName>
</protein>
<evidence type="ECO:0000313" key="4">
    <source>
        <dbReference type="EMBL" id="CAB4605695.1"/>
    </source>
</evidence>
<evidence type="ECO:0000313" key="6">
    <source>
        <dbReference type="EMBL" id="CAB4896686.1"/>
    </source>
</evidence>
<dbReference type="EMBL" id="CAEZYL010000067">
    <property type="protein sequence ID" value="CAB4727291.1"/>
    <property type="molecule type" value="Genomic_DNA"/>
</dbReference>
<dbReference type="EMBL" id="CAFBNS010000056">
    <property type="protein sequence ID" value="CAB4959375.1"/>
    <property type="molecule type" value="Genomic_DNA"/>
</dbReference>
<evidence type="ECO:0000313" key="7">
    <source>
        <dbReference type="EMBL" id="CAB4959375.1"/>
    </source>
</evidence>
<dbReference type="EMBL" id="CAEZUY010000002">
    <property type="protein sequence ID" value="CAB4605695.1"/>
    <property type="molecule type" value="Genomic_DNA"/>
</dbReference>
<organism evidence="3">
    <name type="scientific">freshwater metagenome</name>
    <dbReference type="NCBI Taxonomy" id="449393"/>
    <lineage>
        <taxon>unclassified sequences</taxon>
        <taxon>metagenomes</taxon>
        <taxon>ecological metagenomes</taxon>
    </lineage>
</organism>
<dbReference type="EMBL" id="CAEZSC010000001">
    <property type="protein sequence ID" value="CAB4529430.1"/>
    <property type="molecule type" value="Genomic_DNA"/>
</dbReference>
<keyword evidence="1" id="KW-0472">Membrane</keyword>
<dbReference type="EMBL" id="CAFBME010000062">
    <property type="protein sequence ID" value="CAB4896686.1"/>
    <property type="molecule type" value="Genomic_DNA"/>
</dbReference>
<name>A0A6J6FCH8_9ZZZZ</name>
<evidence type="ECO:0000313" key="8">
    <source>
        <dbReference type="EMBL" id="CAB5005926.1"/>
    </source>
</evidence>
<evidence type="ECO:0000313" key="5">
    <source>
        <dbReference type="EMBL" id="CAB4727291.1"/>
    </source>
</evidence>
<proteinExistence type="predicted"/>
<gene>
    <name evidence="2" type="ORF">UFOPK1380_00025</name>
    <name evidence="3" type="ORF">UFOPK1778_00242</name>
    <name evidence="4" type="ORF">UFOPK1863_00071</name>
    <name evidence="5" type="ORF">UFOPK2689_00970</name>
    <name evidence="6" type="ORF">UFOPK3555_00687</name>
    <name evidence="7" type="ORF">UFOPK3874_00431</name>
    <name evidence="8" type="ORF">UFOPK4095_00192</name>
</gene>
<reference evidence="3" key="1">
    <citation type="submission" date="2020-05" db="EMBL/GenBank/DDBJ databases">
        <authorList>
            <person name="Chiriac C."/>
            <person name="Salcher M."/>
            <person name="Ghai R."/>
            <person name="Kavagutti S V."/>
        </authorList>
    </citation>
    <scope>NUCLEOTIDE SEQUENCE</scope>
</reference>
<evidence type="ECO:0000313" key="2">
    <source>
        <dbReference type="EMBL" id="CAB4529430.1"/>
    </source>
</evidence>
<evidence type="ECO:0000313" key="3">
    <source>
        <dbReference type="EMBL" id="CAB4584604.1"/>
    </source>
</evidence>
<dbReference type="EMBL" id="CAEZUD010000006">
    <property type="protein sequence ID" value="CAB4584604.1"/>
    <property type="molecule type" value="Genomic_DNA"/>
</dbReference>
<keyword evidence="1" id="KW-1133">Transmembrane helix</keyword>
<dbReference type="AlphaFoldDB" id="A0A6J6FCH8"/>
<keyword evidence="1" id="KW-0812">Transmembrane</keyword>
<sequence length="45" mass="5303">MFKAIRRILGFFTVVAMILGAIQTFFKWIARSEEDNYEVFADEEV</sequence>